<accession>A0AB34KBQ6</accession>
<feature type="compositionally biased region" description="Basic and acidic residues" evidence="2">
    <location>
        <begin position="360"/>
        <end position="372"/>
    </location>
</feature>
<dbReference type="GO" id="GO:0016020">
    <property type="term" value="C:membrane"/>
    <property type="evidence" value="ECO:0007669"/>
    <property type="project" value="GOC"/>
</dbReference>
<dbReference type="SUPFAM" id="SSF53448">
    <property type="entry name" value="Nucleotide-diphospho-sugar transferases"/>
    <property type="match status" value="1"/>
</dbReference>
<evidence type="ECO:0000256" key="1">
    <source>
        <dbReference type="ARBA" id="ARBA00022679"/>
    </source>
</evidence>
<feature type="compositionally biased region" description="Polar residues" evidence="2">
    <location>
        <begin position="348"/>
        <end position="358"/>
    </location>
</feature>
<dbReference type="Gene3D" id="3.90.550.20">
    <property type="match status" value="1"/>
</dbReference>
<sequence length="386" mass="43223">MRLLAALAALMALAVVGNVAVLVHRARHAHPTPAPMPPAPSREALPPQPRPPASRSSAREHASLSSVSLSSTPRPALHVPRLIHQSWRDEGFPKTLFNWRWQEGLVRLNPGWVLQRWTDASARALIATHYPWFLEVYDGYPSYIQRCDASRYFILYHHGGVYADLDIECFRPFAPAIADARVVLSYKQGTNMTRGLANAIFATEAQHPFWSVVFELLVNRSAQGLKSTTHVDVIRSTGPGLLREAVEVARRQRVLEKWGVSLLPSRIWHPIMPEQKRGRDTSAEALAAINASFCYHHFVSSWVAHDQEKHKASEQARGGAQARAVVPVGQQIRETNPWRSYPLELDSTKQVLSRSSNGKPEARASRRKEQAHAPHKKSAKIGKSRH</sequence>
<dbReference type="GO" id="GO:0000030">
    <property type="term" value="F:mannosyltransferase activity"/>
    <property type="evidence" value="ECO:0007669"/>
    <property type="project" value="TreeGrafter"/>
</dbReference>
<dbReference type="PANTHER" id="PTHR32385">
    <property type="entry name" value="MANNOSYL PHOSPHORYLINOSITOL CERAMIDE SYNTHASE"/>
    <property type="match status" value="1"/>
</dbReference>
<reference evidence="3 4" key="1">
    <citation type="journal article" date="2024" name="Science">
        <title>Giant polyketide synthase enzymes in the biosynthesis of giant marine polyether toxins.</title>
        <authorList>
            <person name="Fallon T.R."/>
            <person name="Shende V.V."/>
            <person name="Wierzbicki I.H."/>
            <person name="Pendleton A.L."/>
            <person name="Watervoot N.F."/>
            <person name="Auber R.P."/>
            <person name="Gonzalez D.J."/>
            <person name="Wisecaver J.H."/>
            <person name="Moore B.S."/>
        </authorList>
    </citation>
    <scope>NUCLEOTIDE SEQUENCE [LARGE SCALE GENOMIC DNA]</scope>
    <source>
        <strain evidence="3 4">12B1</strain>
    </source>
</reference>
<organism evidence="3 4">
    <name type="scientific">Prymnesium parvum</name>
    <name type="common">Toxic golden alga</name>
    <dbReference type="NCBI Taxonomy" id="97485"/>
    <lineage>
        <taxon>Eukaryota</taxon>
        <taxon>Haptista</taxon>
        <taxon>Haptophyta</taxon>
        <taxon>Prymnesiophyceae</taxon>
        <taxon>Prymnesiales</taxon>
        <taxon>Prymnesiaceae</taxon>
        <taxon>Prymnesium</taxon>
    </lineage>
</organism>
<feature type="compositionally biased region" description="Basic residues" evidence="2">
    <location>
        <begin position="373"/>
        <end position="386"/>
    </location>
</feature>
<dbReference type="InterPro" id="IPR029044">
    <property type="entry name" value="Nucleotide-diphossugar_trans"/>
</dbReference>
<dbReference type="PANTHER" id="PTHR32385:SF15">
    <property type="entry name" value="INOSITOL PHOSPHOCERAMIDE MANNOSYLTRANSFERASE 1"/>
    <property type="match status" value="1"/>
</dbReference>
<dbReference type="Proteomes" id="UP001515480">
    <property type="component" value="Unassembled WGS sequence"/>
</dbReference>
<gene>
    <name evidence="3" type="ORF">AB1Y20_001331</name>
</gene>
<dbReference type="InterPro" id="IPR051706">
    <property type="entry name" value="Glycosyltransferase_domain"/>
</dbReference>
<dbReference type="EMBL" id="JBGBPQ010000001">
    <property type="protein sequence ID" value="KAL1530426.1"/>
    <property type="molecule type" value="Genomic_DNA"/>
</dbReference>
<keyword evidence="4" id="KW-1185">Reference proteome</keyword>
<dbReference type="GO" id="GO:0051999">
    <property type="term" value="P:mannosyl-inositol phosphorylceramide biosynthetic process"/>
    <property type="evidence" value="ECO:0007669"/>
    <property type="project" value="TreeGrafter"/>
</dbReference>
<protein>
    <recommendedName>
        <fullName evidence="5">Alpha-1,4-N-acetylglucosaminyltransferase</fullName>
    </recommendedName>
</protein>
<keyword evidence="1" id="KW-0808">Transferase</keyword>
<proteinExistence type="predicted"/>
<feature type="compositionally biased region" description="Pro residues" evidence="2">
    <location>
        <begin position="32"/>
        <end position="52"/>
    </location>
</feature>
<feature type="region of interest" description="Disordered" evidence="2">
    <location>
        <begin position="30"/>
        <end position="73"/>
    </location>
</feature>
<dbReference type="AlphaFoldDB" id="A0AB34KBQ6"/>
<evidence type="ECO:0000256" key="2">
    <source>
        <dbReference type="SAM" id="MobiDB-lite"/>
    </source>
</evidence>
<feature type="region of interest" description="Disordered" evidence="2">
    <location>
        <begin position="309"/>
        <end position="386"/>
    </location>
</feature>
<dbReference type="InterPro" id="IPR007577">
    <property type="entry name" value="GlycoTrfase_DXD_sugar-bd_CS"/>
</dbReference>
<name>A0AB34KBQ6_PRYPA</name>
<evidence type="ECO:0000313" key="3">
    <source>
        <dbReference type="EMBL" id="KAL1530426.1"/>
    </source>
</evidence>
<dbReference type="Pfam" id="PF04488">
    <property type="entry name" value="Gly_transf_sug"/>
    <property type="match status" value="1"/>
</dbReference>
<evidence type="ECO:0000313" key="4">
    <source>
        <dbReference type="Proteomes" id="UP001515480"/>
    </source>
</evidence>
<evidence type="ECO:0008006" key="5">
    <source>
        <dbReference type="Google" id="ProtNLM"/>
    </source>
</evidence>
<comment type="caution">
    <text evidence="3">The sequence shown here is derived from an EMBL/GenBank/DDBJ whole genome shotgun (WGS) entry which is preliminary data.</text>
</comment>